<feature type="compositionally biased region" description="Low complexity" evidence="4">
    <location>
        <begin position="22"/>
        <end position="37"/>
    </location>
</feature>
<feature type="active site" evidence="3">
    <location>
        <position position="206"/>
    </location>
</feature>
<comment type="similarity">
    <text evidence="1">Belongs to the 'GDXG' lipolytic enzyme family.</text>
</comment>
<keyword evidence="7" id="KW-1185">Reference proteome</keyword>
<accession>A0ABN2WQ66</accession>
<organism evidence="6 7">
    <name type="scientific">Brevibacterium salitolerans</name>
    <dbReference type="NCBI Taxonomy" id="1403566"/>
    <lineage>
        <taxon>Bacteria</taxon>
        <taxon>Bacillati</taxon>
        <taxon>Actinomycetota</taxon>
        <taxon>Actinomycetes</taxon>
        <taxon>Micrococcales</taxon>
        <taxon>Brevibacteriaceae</taxon>
        <taxon>Brevibacterium</taxon>
    </lineage>
</organism>
<name>A0ABN2WQ66_9MICO</name>
<gene>
    <name evidence="6" type="ORF">GCM10009823_16330</name>
</gene>
<proteinExistence type="inferred from homology"/>
<feature type="region of interest" description="Disordered" evidence="4">
    <location>
        <begin position="1"/>
        <end position="46"/>
    </location>
</feature>
<evidence type="ECO:0000313" key="6">
    <source>
        <dbReference type="EMBL" id="GAA2096299.1"/>
    </source>
</evidence>
<evidence type="ECO:0000256" key="2">
    <source>
        <dbReference type="ARBA" id="ARBA00022801"/>
    </source>
</evidence>
<comment type="caution">
    <text evidence="6">The sequence shown here is derived from an EMBL/GenBank/DDBJ whole genome shotgun (WGS) entry which is preliminary data.</text>
</comment>
<dbReference type="Proteomes" id="UP001500984">
    <property type="component" value="Unassembled WGS sequence"/>
</dbReference>
<dbReference type="Pfam" id="PF07859">
    <property type="entry name" value="Abhydrolase_3"/>
    <property type="match status" value="1"/>
</dbReference>
<dbReference type="InterPro" id="IPR013094">
    <property type="entry name" value="AB_hydrolase_3"/>
</dbReference>
<dbReference type="PANTHER" id="PTHR48081:SF8">
    <property type="entry name" value="ALPHA_BETA HYDROLASE FOLD-3 DOMAIN-CONTAINING PROTEIN-RELATED"/>
    <property type="match status" value="1"/>
</dbReference>
<feature type="region of interest" description="Disordered" evidence="4">
    <location>
        <begin position="63"/>
        <end position="91"/>
    </location>
</feature>
<dbReference type="EMBL" id="BAAAPZ010000006">
    <property type="protein sequence ID" value="GAA2096299.1"/>
    <property type="molecule type" value="Genomic_DNA"/>
</dbReference>
<evidence type="ECO:0000259" key="5">
    <source>
        <dbReference type="Pfam" id="PF07859"/>
    </source>
</evidence>
<dbReference type="InterPro" id="IPR033140">
    <property type="entry name" value="Lipase_GDXG_put_SER_AS"/>
</dbReference>
<feature type="domain" description="Alpha/beta hydrolase fold-3" evidence="5">
    <location>
        <begin position="130"/>
        <end position="353"/>
    </location>
</feature>
<evidence type="ECO:0000256" key="3">
    <source>
        <dbReference type="PROSITE-ProRule" id="PRU10038"/>
    </source>
</evidence>
<dbReference type="RefSeq" id="WP_344336846.1">
    <property type="nucleotide sequence ID" value="NZ_BAAAPZ010000006.1"/>
</dbReference>
<reference evidence="6 7" key="1">
    <citation type="journal article" date="2019" name="Int. J. Syst. Evol. Microbiol.">
        <title>The Global Catalogue of Microorganisms (GCM) 10K type strain sequencing project: providing services to taxonomists for standard genome sequencing and annotation.</title>
        <authorList>
            <consortium name="The Broad Institute Genomics Platform"/>
            <consortium name="The Broad Institute Genome Sequencing Center for Infectious Disease"/>
            <person name="Wu L."/>
            <person name="Ma J."/>
        </authorList>
    </citation>
    <scope>NUCLEOTIDE SEQUENCE [LARGE SCALE GENOMIC DNA]</scope>
    <source>
        <strain evidence="6 7">JCM 15900</strain>
    </source>
</reference>
<dbReference type="Gene3D" id="3.40.50.1820">
    <property type="entry name" value="alpha/beta hydrolase"/>
    <property type="match status" value="1"/>
</dbReference>
<dbReference type="PANTHER" id="PTHR48081">
    <property type="entry name" value="AB HYDROLASE SUPERFAMILY PROTEIN C4A8.06C"/>
    <property type="match status" value="1"/>
</dbReference>
<sequence>MNAAHPVNAAGSAPATEDAPDPAHAAGPAHAARPAPATEDARLTGTAALSPAALAYLQETARRTPVPTDRLPLQQARAQASAAEWKQRPPQPVARTLDTFAPSPTAEVPLRIHWPLGGEPEAAPLPALLMLPGGGWVTGNADLADSASRAIANAAGCAVVIATPQKAPEHPFPVPLTDCLAAYAWVTEHAAGLGLDPLRVGLAGDSAGGNLALATALALRDRTEFEIPAPAAGTHAPFSWAAPEAPSPAALALVYPVTDAGQDTASYADFGAGCGLTAERMAFYWDCYAPGEERRSPLASVGRAELGGLPPTLLATAGADVLRDEDLALADRLRAAGVPVTQWDFPGTPHGFLHADGVLREGADLVDGIGAWAGEALRG</sequence>
<evidence type="ECO:0000256" key="1">
    <source>
        <dbReference type="ARBA" id="ARBA00010515"/>
    </source>
</evidence>
<evidence type="ECO:0000313" key="7">
    <source>
        <dbReference type="Proteomes" id="UP001500984"/>
    </source>
</evidence>
<dbReference type="InterPro" id="IPR050300">
    <property type="entry name" value="GDXG_lipolytic_enzyme"/>
</dbReference>
<dbReference type="SUPFAM" id="SSF53474">
    <property type="entry name" value="alpha/beta-Hydrolases"/>
    <property type="match status" value="1"/>
</dbReference>
<keyword evidence="2 6" id="KW-0378">Hydrolase</keyword>
<dbReference type="InterPro" id="IPR029058">
    <property type="entry name" value="AB_hydrolase_fold"/>
</dbReference>
<dbReference type="PROSITE" id="PS01174">
    <property type="entry name" value="LIPASE_GDXG_SER"/>
    <property type="match status" value="1"/>
</dbReference>
<dbReference type="GO" id="GO:0016787">
    <property type="term" value="F:hydrolase activity"/>
    <property type="evidence" value="ECO:0007669"/>
    <property type="project" value="UniProtKB-KW"/>
</dbReference>
<evidence type="ECO:0000256" key="4">
    <source>
        <dbReference type="SAM" id="MobiDB-lite"/>
    </source>
</evidence>
<protein>
    <submittedName>
        <fullName evidence="6">Alpha/beta hydrolase</fullName>
    </submittedName>
</protein>